<feature type="compositionally biased region" description="Low complexity" evidence="1">
    <location>
        <begin position="231"/>
        <end position="244"/>
    </location>
</feature>
<dbReference type="PANTHER" id="PTHR37451:SF1">
    <property type="entry name" value="MARVEL DOMAIN-CONTAINING PROTEIN"/>
    <property type="match status" value="1"/>
</dbReference>
<gene>
    <name evidence="3" type="ORF">P154DRAFT_529080</name>
</gene>
<feature type="compositionally biased region" description="Polar residues" evidence="1">
    <location>
        <begin position="341"/>
        <end position="350"/>
    </location>
</feature>
<keyword evidence="2" id="KW-0472">Membrane</keyword>
<dbReference type="EMBL" id="ML977557">
    <property type="protein sequence ID" value="KAF2007467.1"/>
    <property type="molecule type" value="Genomic_DNA"/>
</dbReference>
<feature type="region of interest" description="Disordered" evidence="1">
    <location>
        <begin position="214"/>
        <end position="350"/>
    </location>
</feature>
<accession>A0A6A5X3I2</accession>
<evidence type="ECO:0008006" key="5">
    <source>
        <dbReference type="Google" id="ProtNLM"/>
    </source>
</evidence>
<keyword evidence="4" id="KW-1185">Reference proteome</keyword>
<sequence>MANNGDTPSNLLPVPKWTFIIHGAQGVLALIILSLDAYGIHWIAYNALIFSLVACILTLAAVAYGLATQIFLTGLYNKFIWLGLHLLMLIFWIVDLGLVANLARIWAGAGCGYSYYYGYYCSYGWKRSVDYYEMGSSGLVKREDTTVGAYYGALAAGAFFAAMQFALWGVSFVILVMYLNKERTGSNATTTTTTPAPQQPNYAADQAIPLGQEKYGQTGQPQQPYSTVSTPAPQYAQPVAPQGQYVQPPMPQQYTGPPSNQAPQYPTPYNQYQDPINRGATVSPVSTVAYNSAPPAGTAELQTPQSTGAYNPNVSELGSQNTNYDPHASELSSSRDHGYNPNASELGNSK</sequence>
<evidence type="ECO:0000256" key="2">
    <source>
        <dbReference type="SAM" id="Phobius"/>
    </source>
</evidence>
<feature type="compositionally biased region" description="Polar residues" evidence="1">
    <location>
        <begin position="300"/>
        <end position="324"/>
    </location>
</feature>
<keyword evidence="2" id="KW-1133">Transmembrane helix</keyword>
<feature type="transmembrane region" description="Helical" evidence="2">
    <location>
        <begin position="79"/>
        <end position="98"/>
    </location>
</feature>
<feature type="compositionally biased region" description="Polar residues" evidence="1">
    <location>
        <begin position="215"/>
        <end position="230"/>
    </location>
</feature>
<dbReference type="Proteomes" id="UP000799779">
    <property type="component" value="Unassembled WGS sequence"/>
</dbReference>
<protein>
    <recommendedName>
        <fullName evidence="5">MARVEL domain-containing protein</fullName>
    </recommendedName>
</protein>
<dbReference type="PANTHER" id="PTHR37451">
    <property type="entry name" value="MARVEL DOMAIN"/>
    <property type="match status" value="1"/>
</dbReference>
<reference evidence="3" key="1">
    <citation type="journal article" date="2020" name="Stud. Mycol.">
        <title>101 Dothideomycetes genomes: a test case for predicting lifestyles and emergence of pathogens.</title>
        <authorList>
            <person name="Haridas S."/>
            <person name="Albert R."/>
            <person name="Binder M."/>
            <person name="Bloem J."/>
            <person name="Labutti K."/>
            <person name="Salamov A."/>
            <person name="Andreopoulos B."/>
            <person name="Baker S."/>
            <person name="Barry K."/>
            <person name="Bills G."/>
            <person name="Bluhm B."/>
            <person name="Cannon C."/>
            <person name="Castanera R."/>
            <person name="Culley D."/>
            <person name="Daum C."/>
            <person name="Ezra D."/>
            <person name="Gonzalez J."/>
            <person name="Henrissat B."/>
            <person name="Kuo A."/>
            <person name="Liang C."/>
            <person name="Lipzen A."/>
            <person name="Lutzoni F."/>
            <person name="Magnuson J."/>
            <person name="Mondo S."/>
            <person name="Nolan M."/>
            <person name="Ohm R."/>
            <person name="Pangilinan J."/>
            <person name="Park H.-J."/>
            <person name="Ramirez L."/>
            <person name="Alfaro M."/>
            <person name="Sun H."/>
            <person name="Tritt A."/>
            <person name="Yoshinaga Y."/>
            <person name="Zwiers L.-H."/>
            <person name="Turgeon B."/>
            <person name="Goodwin S."/>
            <person name="Spatafora J."/>
            <person name="Crous P."/>
            <person name="Grigoriev I."/>
        </authorList>
    </citation>
    <scope>NUCLEOTIDE SEQUENCE</scope>
    <source>
        <strain evidence="3">CBS 123094</strain>
    </source>
</reference>
<feature type="transmembrane region" description="Helical" evidence="2">
    <location>
        <begin position="149"/>
        <end position="179"/>
    </location>
</feature>
<evidence type="ECO:0000313" key="4">
    <source>
        <dbReference type="Proteomes" id="UP000799779"/>
    </source>
</evidence>
<keyword evidence="2" id="KW-0812">Transmembrane</keyword>
<feature type="transmembrane region" description="Helical" evidence="2">
    <location>
        <begin position="17"/>
        <end position="35"/>
    </location>
</feature>
<feature type="compositionally biased region" description="Polar residues" evidence="1">
    <location>
        <begin position="252"/>
        <end position="274"/>
    </location>
</feature>
<dbReference type="OrthoDB" id="5325022at2759"/>
<evidence type="ECO:0000313" key="3">
    <source>
        <dbReference type="EMBL" id="KAF2007467.1"/>
    </source>
</evidence>
<organism evidence="3 4">
    <name type="scientific">Amniculicola lignicola CBS 123094</name>
    <dbReference type="NCBI Taxonomy" id="1392246"/>
    <lineage>
        <taxon>Eukaryota</taxon>
        <taxon>Fungi</taxon>
        <taxon>Dikarya</taxon>
        <taxon>Ascomycota</taxon>
        <taxon>Pezizomycotina</taxon>
        <taxon>Dothideomycetes</taxon>
        <taxon>Pleosporomycetidae</taxon>
        <taxon>Pleosporales</taxon>
        <taxon>Amniculicolaceae</taxon>
        <taxon>Amniculicola</taxon>
    </lineage>
</organism>
<feature type="transmembrane region" description="Helical" evidence="2">
    <location>
        <begin position="47"/>
        <end position="67"/>
    </location>
</feature>
<proteinExistence type="predicted"/>
<dbReference type="AlphaFoldDB" id="A0A6A5X3I2"/>
<evidence type="ECO:0000256" key="1">
    <source>
        <dbReference type="SAM" id="MobiDB-lite"/>
    </source>
</evidence>
<name>A0A6A5X3I2_9PLEO</name>